<evidence type="ECO:0000259" key="9">
    <source>
        <dbReference type="Pfam" id="PF13870"/>
    </source>
</evidence>
<evidence type="ECO:0000313" key="11">
    <source>
        <dbReference type="RefSeq" id="XP_008066197.1"/>
    </source>
</evidence>
<dbReference type="CTD" id="29070"/>
<evidence type="ECO:0000256" key="1">
    <source>
        <dbReference type="ARBA" id="ARBA00004138"/>
    </source>
</evidence>
<feature type="coiled-coil region" evidence="7">
    <location>
        <begin position="203"/>
        <end position="261"/>
    </location>
</feature>
<dbReference type="PANTHER" id="PTHR15654:SF2">
    <property type="entry name" value="COILED-COIL DOMAIN-CONTAINING PROTEIN 113"/>
    <property type="match status" value="1"/>
</dbReference>
<keyword evidence="10" id="KW-1185">Reference proteome</keyword>
<reference evidence="11" key="1">
    <citation type="submission" date="2025-08" db="UniProtKB">
        <authorList>
            <consortium name="RefSeq"/>
        </authorList>
    </citation>
    <scope>IDENTIFICATION</scope>
</reference>
<keyword evidence="2" id="KW-0970">Cilium biogenesis/degradation</keyword>
<dbReference type="InterPro" id="IPR025254">
    <property type="entry name" value="CCDC113/CCDC96_CC"/>
</dbReference>
<dbReference type="Pfam" id="PF13870">
    <property type="entry name" value="CCDC113_CCDC96_CC"/>
    <property type="match status" value="1"/>
</dbReference>
<gene>
    <name evidence="11" type="primary">CCDC113</name>
</gene>
<feature type="region of interest" description="Disordered" evidence="8">
    <location>
        <begin position="1"/>
        <end position="21"/>
    </location>
</feature>
<evidence type="ECO:0000256" key="8">
    <source>
        <dbReference type="SAM" id="MobiDB-lite"/>
    </source>
</evidence>
<sequence>MSDDESESAGSESQTGEENELPVIQLCQLVEELSYGNSALKTETEMFEKYYAKLEPGDHHLPRSLEIKMSAAEYSQAIIEEAEIRWAEVEKAVHEFEKDILTTISKKKGSILATQKVMKYIEDTNRRRDNMKDKLRLKNVSLKVQRKKILLQLRQKEEVGEALHDVDFQQLKIENAQFLETIEARNQELILLKLASGDTLQVLNAYKSKLHQAMEMYINLDKEILLREELLEKMEKETLQVEEDRAKAQAVNKKLRKQLAEFHVPPVMMYIQEKIVNGDLEKSIKMWERKVEIAEMSLKGYRKAWNKMKTTNEQLQAIYLPGNSQKQATTCRSRFDPLK</sequence>
<dbReference type="OrthoDB" id="10259713at2759"/>
<proteinExistence type="inferred from homology"/>
<feature type="domain" description="CCDC113/CCDC96 coiled-coil" evidence="9">
    <location>
        <begin position="126"/>
        <end position="299"/>
    </location>
</feature>
<dbReference type="InterPro" id="IPR051885">
    <property type="entry name" value="CC_CF"/>
</dbReference>
<accession>A0A1U7ULL0</accession>
<evidence type="ECO:0000256" key="7">
    <source>
        <dbReference type="SAM" id="Coils"/>
    </source>
</evidence>
<protein>
    <recommendedName>
        <fullName evidence="6">Cilia- and flagella-associated protein 263</fullName>
    </recommendedName>
</protein>
<dbReference type="GO" id="GO:0060271">
    <property type="term" value="P:cilium assembly"/>
    <property type="evidence" value="ECO:0007669"/>
    <property type="project" value="TreeGrafter"/>
</dbReference>
<dbReference type="GeneID" id="103270492"/>
<dbReference type="GO" id="GO:0005930">
    <property type="term" value="C:axoneme"/>
    <property type="evidence" value="ECO:0007669"/>
    <property type="project" value="TreeGrafter"/>
</dbReference>
<name>A0A1U7ULL0_CARSF</name>
<dbReference type="RefSeq" id="XP_008066197.1">
    <property type="nucleotide sequence ID" value="XM_008068006.1"/>
</dbReference>
<dbReference type="GO" id="GO:0036064">
    <property type="term" value="C:ciliary basal body"/>
    <property type="evidence" value="ECO:0007669"/>
    <property type="project" value="TreeGrafter"/>
</dbReference>
<evidence type="ECO:0000256" key="6">
    <source>
        <dbReference type="ARBA" id="ARBA00044798"/>
    </source>
</evidence>
<evidence type="ECO:0000256" key="4">
    <source>
        <dbReference type="ARBA" id="ARBA00023273"/>
    </source>
</evidence>
<evidence type="ECO:0000256" key="3">
    <source>
        <dbReference type="ARBA" id="ARBA00023054"/>
    </source>
</evidence>
<evidence type="ECO:0000256" key="2">
    <source>
        <dbReference type="ARBA" id="ARBA00022794"/>
    </source>
</evidence>
<dbReference type="AlphaFoldDB" id="A0A1U7ULL0"/>
<comment type="similarity">
    <text evidence="5">Belongs to the CFAP263 family.</text>
</comment>
<keyword evidence="4" id="KW-0966">Cell projection</keyword>
<evidence type="ECO:0000313" key="10">
    <source>
        <dbReference type="Proteomes" id="UP000189704"/>
    </source>
</evidence>
<evidence type="ECO:0000256" key="5">
    <source>
        <dbReference type="ARBA" id="ARBA00044506"/>
    </source>
</evidence>
<keyword evidence="3 7" id="KW-0175">Coiled coil</keyword>
<organism evidence="10 11">
    <name type="scientific">Carlito syrichta</name>
    <name type="common">Philippine tarsier</name>
    <name type="synonym">Tarsius syrichta</name>
    <dbReference type="NCBI Taxonomy" id="1868482"/>
    <lineage>
        <taxon>Eukaryota</taxon>
        <taxon>Metazoa</taxon>
        <taxon>Chordata</taxon>
        <taxon>Craniata</taxon>
        <taxon>Vertebrata</taxon>
        <taxon>Euteleostomi</taxon>
        <taxon>Mammalia</taxon>
        <taxon>Eutheria</taxon>
        <taxon>Euarchontoglires</taxon>
        <taxon>Primates</taxon>
        <taxon>Haplorrhini</taxon>
        <taxon>Tarsiiformes</taxon>
        <taxon>Tarsiidae</taxon>
        <taxon>Carlito</taxon>
    </lineage>
</organism>
<dbReference type="PANTHER" id="PTHR15654">
    <property type="entry name" value="COILED-COIL DOMAIN-CONTAINING PROTEIN 113-RELATED"/>
    <property type="match status" value="1"/>
</dbReference>
<dbReference type="Proteomes" id="UP000189704">
    <property type="component" value="Unplaced"/>
</dbReference>
<comment type="subcellular location">
    <subcellularLocation>
        <location evidence="1">Cell projection</location>
        <location evidence="1">Cilium</location>
    </subcellularLocation>
</comment>